<dbReference type="PANTHER" id="PTHR31528:SF1">
    <property type="entry name" value="4-AMINO-5-HYDROXYMETHYL-2-METHYLPYRIMIDINE PHOSPHATE SYNTHASE THI11-RELATED"/>
    <property type="match status" value="1"/>
</dbReference>
<dbReference type="PANTHER" id="PTHR31528">
    <property type="entry name" value="4-AMINO-5-HYDROXYMETHYL-2-METHYLPYRIMIDINE PHOSPHATE SYNTHASE THI11-RELATED"/>
    <property type="match status" value="1"/>
</dbReference>
<evidence type="ECO:0000256" key="10">
    <source>
        <dbReference type="ARBA" id="ARBA00033171"/>
    </source>
</evidence>
<dbReference type="Proteomes" id="UP001500655">
    <property type="component" value="Unassembled WGS sequence"/>
</dbReference>
<dbReference type="InterPro" id="IPR027939">
    <property type="entry name" value="NMT1/THI5"/>
</dbReference>
<evidence type="ECO:0000256" key="9">
    <source>
        <dbReference type="ARBA" id="ARBA00023004"/>
    </source>
</evidence>
<comment type="function">
    <text evidence="1">Responsible for the formation of the pyrimidine heterocycle in the thiamine biosynthesis pathway. Catalyzes the formation of hydroxymethylpyrimidine phosphate (HMP-P) from histidine and pyridoxal phosphate (PLP). The protein uses PLP and the active site histidine to form HMP-P, generating an inactive enzyme. The enzyme can only undergo a single turnover, which suggests it is a suicide enzyme.</text>
</comment>
<comment type="similarity">
    <text evidence="3">Belongs to the NMT1/THI5 family.</text>
</comment>
<evidence type="ECO:0000256" key="1">
    <source>
        <dbReference type="ARBA" id="ARBA00003469"/>
    </source>
</evidence>
<organism evidence="13 14">
    <name type="scientific">Luedemannella helvata</name>
    <dbReference type="NCBI Taxonomy" id="349315"/>
    <lineage>
        <taxon>Bacteria</taxon>
        <taxon>Bacillati</taxon>
        <taxon>Actinomycetota</taxon>
        <taxon>Actinomycetes</taxon>
        <taxon>Micromonosporales</taxon>
        <taxon>Micromonosporaceae</taxon>
        <taxon>Luedemannella</taxon>
    </lineage>
</organism>
<dbReference type="SUPFAM" id="SSF53850">
    <property type="entry name" value="Periplasmic binding protein-like II"/>
    <property type="match status" value="1"/>
</dbReference>
<evidence type="ECO:0000256" key="11">
    <source>
        <dbReference type="ARBA" id="ARBA00048179"/>
    </source>
</evidence>
<evidence type="ECO:0000313" key="14">
    <source>
        <dbReference type="Proteomes" id="UP001500655"/>
    </source>
</evidence>
<evidence type="ECO:0000256" key="5">
    <source>
        <dbReference type="ARBA" id="ARBA00022679"/>
    </source>
</evidence>
<keyword evidence="14" id="KW-1185">Reference proteome</keyword>
<dbReference type="Pfam" id="PF09084">
    <property type="entry name" value="NMT1"/>
    <property type="match status" value="1"/>
</dbReference>
<keyword evidence="9" id="KW-0408">Iron</keyword>
<protein>
    <recommendedName>
        <fullName evidence="10">Thiamine pyrimidine synthase</fullName>
    </recommendedName>
</protein>
<comment type="catalytic activity">
    <reaction evidence="11">
        <text>N(6)-(pyridoxal phosphate)-L-lysyl-[4-amino-5-hydroxymethyl-2-methylpyrimidine phosphate synthase] + L-histidyl-[4-amino-5-hydroxymethyl-2-methylpyrimidine phosphate synthase] + 2 Fe(3+) + 4 H2O = L-lysyl-[4-amino-5-hydroxymethyl-2-methylpyrimidine phosphate synthase] + (2S)-2-amino-5-hydroxy-4-oxopentanoyl-[4-amino-5-hydroxymethyl-2-methylpyrimidine phosphate synthase] + 4-amino-2-methyl-5-(phosphooxymethyl)pyrimidine + 3-oxopropanoate + 2 Fe(2+) + 2 H(+)</text>
        <dbReference type="Rhea" id="RHEA:65756"/>
        <dbReference type="Rhea" id="RHEA-COMP:16892"/>
        <dbReference type="Rhea" id="RHEA-COMP:16893"/>
        <dbReference type="Rhea" id="RHEA-COMP:16894"/>
        <dbReference type="Rhea" id="RHEA-COMP:16895"/>
        <dbReference type="ChEBI" id="CHEBI:15377"/>
        <dbReference type="ChEBI" id="CHEBI:15378"/>
        <dbReference type="ChEBI" id="CHEBI:29033"/>
        <dbReference type="ChEBI" id="CHEBI:29034"/>
        <dbReference type="ChEBI" id="CHEBI:29969"/>
        <dbReference type="ChEBI" id="CHEBI:29979"/>
        <dbReference type="ChEBI" id="CHEBI:33190"/>
        <dbReference type="ChEBI" id="CHEBI:58354"/>
        <dbReference type="ChEBI" id="CHEBI:143915"/>
        <dbReference type="ChEBI" id="CHEBI:157692"/>
    </reaction>
    <physiologicalReaction direction="left-to-right" evidence="11">
        <dbReference type="Rhea" id="RHEA:65757"/>
    </physiologicalReaction>
</comment>
<name>A0ABN2K9Z7_9ACTN</name>
<evidence type="ECO:0000313" key="13">
    <source>
        <dbReference type="EMBL" id="GAA1751142.1"/>
    </source>
</evidence>
<evidence type="ECO:0000259" key="12">
    <source>
        <dbReference type="Pfam" id="PF09084"/>
    </source>
</evidence>
<sequence length="395" mass="42125">MAEIRSTECETRSGYGRPVLITPRRIAARHGLDDPGAFAMTYTMDRRRLLANSLRAAAGLAVLGSAPTLLAGCGDDEETPAGPTNLGTLDYQLSWIKNVEFAGQYIADTKGYYAAAGFTAVNLMAGGPNVSQDSVVAAGKALVGISSPDITAAAILKGAPLVLIGAQYQKNPFCIMSLKDKPITTPQDMVGKKIGVQATNEPVWAAFLKANNLDPASITKVPAQFDPAPLVNKEVDGWFSFFTNEPNLLKTQGHETAVMLLNDHGYPMVSEVYVVRKDSLTSKRDALKAMLIADIKGWADSVKDPKLGANLAATKYGKDLGLNEAEQVLESEAQNTVVATDETKANGLFTITDAKITETIATLALGGVTITKEQLFDMSVLAEVYQENPDLKGLL</sequence>
<evidence type="ECO:0000256" key="6">
    <source>
        <dbReference type="ARBA" id="ARBA00022723"/>
    </source>
</evidence>
<comment type="pathway">
    <text evidence="2">Cofactor biosynthesis; thiamine diphosphate biosynthesis.</text>
</comment>
<comment type="subunit">
    <text evidence="4">Homodimer.</text>
</comment>
<reference evidence="13 14" key="1">
    <citation type="journal article" date="2019" name="Int. J. Syst. Evol. Microbiol.">
        <title>The Global Catalogue of Microorganisms (GCM) 10K type strain sequencing project: providing services to taxonomists for standard genome sequencing and annotation.</title>
        <authorList>
            <consortium name="The Broad Institute Genomics Platform"/>
            <consortium name="The Broad Institute Genome Sequencing Center for Infectious Disease"/>
            <person name="Wu L."/>
            <person name="Ma J."/>
        </authorList>
    </citation>
    <scope>NUCLEOTIDE SEQUENCE [LARGE SCALE GENOMIC DNA]</scope>
    <source>
        <strain evidence="13 14">JCM 13249</strain>
    </source>
</reference>
<dbReference type="InterPro" id="IPR015168">
    <property type="entry name" value="SsuA/THI5"/>
</dbReference>
<evidence type="ECO:0000256" key="3">
    <source>
        <dbReference type="ARBA" id="ARBA00009406"/>
    </source>
</evidence>
<dbReference type="EMBL" id="BAAALS010000009">
    <property type="protein sequence ID" value="GAA1751142.1"/>
    <property type="molecule type" value="Genomic_DNA"/>
</dbReference>
<keyword evidence="8" id="KW-0784">Thiamine biosynthesis</keyword>
<evidence type="ECO:0000256" key="4">
    <source>
        <dbReference type="ARBA" id="ARBA00011738"/>
    </source>
</evidence>
<keyword evidence="6" id="KW-0479">Metal-binding</keyword>
<keyword evidence="5" id="KW-0808">Transferase</keyword>
<evidence type="ECO:0000256" key="7">
    <source>
        <dbReference type="ARBA" id="ARBA00022898"/>
    </source>
</evidence>
<comment type="caution">
    <text evidence="13">The sequence shown here is derived from an EMBL/GenBank/DDBJ whole genome shotgun (WGS) entry which is preliminary data.</text>
</comment>
<evidence type="ECO:0000256" key="8">
    <source>
        <dbReference type="ARBA" id="ARBA00022977"/>
    </source>
</evidence>
<accession>A0ABN2K9Z7</accession>
<dbReference type="Gene3D" id="3.40.190.10">
    <property type="entry name" value="Periplasmic binding protein-like II"/>
    <property type="match status" value="2"/>
</dbReference>
<proteinExistence type="inferred from homology"/>
<gene>
    <name evidence="13" type="ORF">GCM10009681_22750</name>
</gene>
<feature type="domain" description="SsuA/THI5-like" evidence="12">
    <location>
        <begin position="98"/>
        <end position="306"/>
    </location>
</feature>
<keyword evidence="7" id="KW-0663">Pyridoxal phosphate</keyword>
<evidence type="ECO:0000256" key="2">
    <source>
        <dbReference type="ARBA" id="ARBA00004948"/>
    </source>
</evidence>